<feature type="signal peptide" evidence="2">
    <location>
        <begin position="1"/>
        <end position="27"/>
    </location>
</feature>
<evidence type="ECO:0000256" key="2">
    <source>
        <dbReference type="SAM" id="SignalP"/>
    </source>
</evidence>
<accession>A0A7X1KS72</accession>
<feature type="compositionally biased region" description="Polar residues" evidence="1">
    <location>
        <begin position="131"/>
        <end position="141"/>
    </location>
</feature>
<feature type="chain" id="PRO_5030988853" evidence="2">
    <location>
        <begin position="28"/>
        <end position="393"/>
    </location>
</feature>
<sequence length="393" mass="43093">MTRMTSRYWKRLVSMLISMALAGPVLAGDVLLSAEFTPTSQGFVHTNPKASICSRFPPFCNSRGSANLPITYRKGTEHSAADPRDQFYVALPKPVTVQVRNERGDAHDVLLTINYVTHRADTLPDGPPNTTPQTNTCSQSASASDTTFAAVLWWLRNPGSGAPCYSSNNRGRAGDVRSSTVRQFGILYSLGTPSPWRMKNGRYTGEVTFTVGNGGQIDLGNQVTELNDDTLTIKFQLDVQHPFIVETPPGSELAVLEPQGGWLNWSGGSRTPPRLYRDHPLRLWSAGPFKVHTLCEFPMAGQCAIRNPGDDHRVPVEVALSLPSGAEHNGAPARRVALPVEAVNALEFDAQAPLLNRPGMLHYQVVQPYVAQMMQRAGARYEGWVRIVFDAQL</sequence>
<proteinExistence type="predicted"/>
<reference evidence="3 4" key="1">
    <citation type="submission" date="2020-08" db="EMBL/GenBank/DDBJ databases">
        <title>Pseudomonas sp. nov.</title>
        <authorList>
            <person name="Gieschler S."/>
            <person name="Fiedler G."/>
            <person name="Brinks E."/>
            <person name="Boehnlein C."/>
            <person name="Franz C.M.A.P."/>
            <person name="Kabisch J."/>
        </authorList>
    </citation>
    <scope>NUCLEOTIDE SEQUENCE [LARGE SCALE GENOMIC DNA]</scope>
    <source>
        <strain evidence="3 4">MBT-2</strain>
    </source>
</reference>
<keyword evidence="2" id="KW-0732">Signal</keyword>
<evidence type="ECO:0000313" key="3">
    <source>
        <dbReference type="EMBL" id="MBC2677177.1"/>
    </source>
</evidence>
<dbReference type="EMBL" id="JACMYH010000001">
    <property type="protein sequence ID" value="MBC2677177.1"/>
    <property type="molecule type" value="Genomic_DNA"/>
</dbReference>
<dbReference type="AlphaFoldDB" id="A0A7X1KS72"/>
<evidence type="ECO:0000313" key="4">
    <source>
        <dbReference type="Proteomes" id="UP000546173"/>
    </source>
</evidence>
<protein>
    <submittedName>
        <fullName evidence="3">Uncharacterized protein</fullName>
    </submittedName>
</protein>
<dbReference type="RefSeq" id="WP_185793273.1">
    <property type="nucleotide sequence ID" value="NZ_JACMYH010000001.1"/>
</dbReference>
<evidence type="ECO:0000256" key="1">
    <source>
        <dbReference type="SAM" id="MobiDB-lite"/>
    </source>
</evidence>
<organism evidence="3 4">
    <name type="scientific">Pseudomonas baltica</name>
    <dbReference type="NCBI Taxonomy" id="2762576"/>
    <lineage>
        <taxon>Bacteria</taxon>
        <taxon>Pseudomonadati</taxon>
        <taxon>Pseudomonadota</taxon>
        <taxon>Gammaproteobacteria</taxon>
        <taxon>Pseudomonadales</taxon>
        <taxon>Pseudomonadaceae</taxon>
        <taxon>Pseudomonas</taxon>
    </lineage>
</organism>
<keyword evidence="4" id="KW-1185">Reference proteome</keyword>
<feature type="region of interest" description="Disordered" evidence="1">
    <location>
        <begin position="121"/>
        <end position="141"/>
    </location>
</feature>
<dbReference type="Proteomes" id="UP000546173">
    <property type="component" value="Unassembled WGS sequence"/>
</dbReference>
<comment type="caution">
    <text evidence="3">The sequence shown here is derived from an EMBL/GenBank/DDBJ whole genome shotgun (WGS) entry which is preliminary data.</text>
</comment>
<name>A0A7X1KS72_9PSED</name>
<gene>
    <name evidence="3" type="ORF">H7993_02130</name>
</gene>